<name>H3SDR0_9BACL</name>
<dbReference type="EMBL" id="AHKH01000016">
    <property type="protein sequence ID" value="EHQ62747.1"/>
    <property type="molecule type" value="Genomic_DNA"/>
</dbReference>
<dbReference type="Gene3D" id="3.20.80.10">
    <property type="entry name" value="Regulatory factor, effector binding domain"/>
    <property type="match status" value="1"/>
</dbReference>
<organism evidence="2 3">
    <name type="scientific">Paenibacillus dendritiformis C454</name>
    <dbReference type="NCBI Taxonomy" id="1131935"/>
    <lineage>
        <taxon>Bacteria</taxon>
        <taxon>Bacillati</taxon>
        <taxon>Bacillota</taxon>
        <taxon>Bacilli</taxon>
        <taxon>Bacillales</taxon>
        <taxon>Paenibacillaceae</taxon>
        <taxon>Paenibacillus</taxon>
    </lineage>
</organism>
<sequence length="156" mass="17946">MEGSIVTKGEFKIVGMGWTGPFSAAPAIPSLWQEFAERVNEIEYRIHPFQFVAASHDRPTDFTYYIGVEVSDWGQLPDGMIGLTIPTQRYARFTCTGPMAQVSDFYVRCFDWIRQEGYEKNNAVLGLESYDQRYHPAIDDPDRETNEFEIYIPLQS</sequence>
<dbReference type="InterPro" id="IPR029441">
    <property type="entry name" value="Cass2"/>
</dbReference>
<dbReference type="Proteomes" id="UP000003900">
    <property type="component" value="Unassembled WGS sequence"/>
</dbReference>
<evidence type="ECO:0000313" key="3">
    <source>
        <dbReference type="Proteomes" id="UP000003900"/>
    </source>
</evidence>
<keyword evidence="3" id="KW-1185">Reference proteome</keyword>
<dbReference type="Pfam" id="PF14526">
    <property type="entry name" value="Cass2"/>
    <property type="match status" value="1"/>
</dbReference>
<reference evidence="2 3" key="1">
    <citation type="journal article" date="2012" name="J. Bacteriol.">
        <title>Genome Sequence of the Pattern-Forming Social Bacterium Paenibacillus dendritiformis C454 Chiral Morphotype.</title>
        <authorList>
            <person name="Sirota-Madi A."/>
            <person name="Olender T."/>
            <person name="Helman Y."/>
            <person name="Brainis I."/>
            <person name="Finkelshtein A."/>
            <person name="Roth D."/>
            <person name="Hagai E."/>
            <person name="Leshkowitz D."/>
            <person name="Brodsky L."/>
            <person name="Galatenko V."/>
            <person name="Nikolaev V."/>
            <person name="Gutnick D.L."/>
            <person name="Lancet D."/>
            <person name="Ben-Jacob E."/>
        </authorList>
    </citation>
    <scope>NUCLEOTIDE SEQUENCE [LARGE SCALE GENOMIC DNA]</scope>
    <source>
        <strain evidence="2 3">C454</strain>
    </source>
</reference>
<dbReference type="SMART" id="SM00871">
    <property type="entry name" value="AraC_E_bind"/>
    <property type="match status" value="1"/>
</dbReference>
<comment type="caution">
    <text evidence="2">The sequence shown here is derived from an EMBL/GenBank/DDBJ whole genome shotgun (WGS) entry which is preliminary data.</text>
</comment>
<dbReference type="OrthoDB" id="2734147at2"/>
<accession>H3SDR0</accession>
<dbReference type="PATRIC" id="fig|1131935.3.peg.1692"/>
<dbReference type="InterPro" id="IPR053182">
    <property type="entry name" value="YobU-like_regulator"/>
</dbReference>
<dbReference type="STRING" id="1131935.PDENDC454_08295"/>
<proteinExistence type="predicted"/>
<dbReference type="AlphaFoldDB" id="H3SDR0"/>
<evidence type="ECO:0000259" key="1">
    <source>
        <dbReference type="SMART" id="SM00871"/>
    </source>
</evidence>
<dbReference type="RefSeq" id="WP_006676172.1">
    <property type="nucleotide sequence ID" value="NZ_AHKH01000016.1"/>
</dbReference>
<dbReference type="PANTHER" id="PTHR36444">
    <property type="entry name" value="TRANSCRIPTIONAL REGULATOR PROTEIN YOBU-RELATED"/>
    <property type="match status" value="1"/>
</dbReference>
<gene>
    <name evidence="2" type="ORF">PDENDC454_08295</name>
</gene>
<protein>
    <recommendedName>
        <fullName evidence="1">AraC effector-binding domain-containing protein</fullName>
    </recommendedName>
</protein>
<dbReference type="PANTHER" id="PTHR36444:SF2">
    <property type="entry name" value="TRANSCRIPTIONAL REGULATOR PROTEIN YOBU-RELATED"/>
    <property type="match status" value="1"/>
</dbReference>
<dbReference type="InterPro" id="IPR011256">
    <property type="entry name" value="Reg_factor_effector_dom_sf"/>
</dbReference>
<evidence type="ECO:0000313" key="2">
    <source>
        <dbReference type="EMBL" id="EHQ62747.1"/>
    </source>
</evidence>
<feature type="domain" description="AraC effector-binding" evidence="1">
    <location>
        <begin position="1"/>
        <end position="155"/>
    </location>
</feature>
<dbReference type="InterPro" id="IPR010499">
    <property type="entry name" value="AraC_E-bd"/>
</dbReference>
<dbReference type="SUPFAM" id="SSF55136">
    <property type="entry name" value="Probable bacterial effector-binding domain"/>
    <property type="match status" value="1"/>
</dbReference>